<evidence type="ECO:0000313" key="2">
    <source>
        <dbReference type="EMBL" id="WPX07631.1"/>
    </source>
</evidence>
<dbReference type="EMBL" id="CP139957">
    <property type="protein sequence ID" value="WPX07631.1"/>
    <property type="molecule type" value="Genomic_DNA"/>
</dbReference>
<accession>A0ABZ0TVZ6</accession>
<sequence length="188" mass="20743">MGRQGRENKVKKKIEIDSRVIARAALIAALYFVLTAFLPAISYGPLQIRISEALTLLPAMMPISATIGLFVGCFLANLYGMVVSITGIYDVIFGSLATLAAALLTTRIKKKPFLPLPTVIVNAVVVSSYIWQYFIDSLKIEWLKNLSPIVRYLFTVISIGMGEAIATYFLGLPLFIELEKQLNGKKLL</sequence>
<gene>
    <name evidence="2" type="ORF">SOJ16_001442</name>
</gene>
<keyword evidence="3" id="KW-1185">Reference proteome</keyword>
<evidence type="ECO:0000313" key="3">
    <source>
        <dbReference type="Proteomes" id="UP001322744"/>
    </source>
</evidence>
<dbReference type="Proteomes" id="UP001322744">
    <property type="component" value="Chromosome"/>
</dbReference>
<dbReference type="RefSeq" id="WP_045174956.1">
    <property type="nucleotide sequence ID" value="NZ_CP139957.1"/>
</dbReference>
<keyword evidence="1" id="KW-1133">Transmembrane helix</keyword>
<organism evidence="2 3">
    <name type="scientific">Anaerocellum danielii</name>
    <dbReference type="NCBI Taxonomy" id="1387557"/>
    <lineage>
        <taxon>Bacteria</taxon>
        <taxon>Bacillati</taxon>
        <taxon>Bacillota</taxon>
        <taxon>Bacillota incertae sedis</taxon>
        <taxon>Caldicellulosiruptorales</taxon>
        <taxon>Caldicellulosiruptoraceae</taxon>
        <taxon>Anaerocellum</taxon>
    </lineage>
</organism>
<evidence type="ECO:0000256" key="1">
    <source>
        <dbReference type="SAM" id="Phobius"/>
    </source>
</evidence>
<feature type="transmembrane region" description="Helical" evidence="1">
    <location>
        <begin position="53"/>
        <end position="79"/>
    </location>
</feature>
<keyword evidence="1" id="KW-0812">Transmembrane</keyword>
<dbReference type="InterPro" id="IPR010387">
    <property type="entry name" value="QueT"/>
</dbReference>
<dbReference type="Pfam" id="PF06177">
    <property type="entry name" value="QueT"/>
    <property type="match status" value="1"/>
</dbReference>
<feature type="transmembrane region" description="Helical" evidence="1">
    <location>
        <begin position="20"/>
        <end position="41"/>
    </location>
</feature>
<proteinExistence type="predicted"/>
<feature type="transmembrane region" description="Helical" evidence="1">
    <location>
        <begin position="113"/>
        <end position="132"/>
    </location>
</feature>
<name>A0ABZ0TVZ6_9FIRM</name>
<feature type="transmembrane region" description="Helical" evidence="1">
    <location>
        <begin position="152"/>
        <end position="176"/>
    </location>
</feature>
<dbReference type="PANTHER" id="PTHR40044:SF1">
    <property type="entry name" value="INTEGRAL MEMBRANE PROTEIN"/>
    <property type="match status" value="1"/>
</dbReference>
<feature type="transmembrane region" description="Helical" evidence="1">
    <location>
        <begin position="85"/>
        <end position="106"/>
    </location>
</feature>
<protein>
    <submittedName>
        <fullName evidence="2">QueT transporter family protein</fullName>
    </submittedName>
</protein>
<keyword evidence="1" id="KW-0472">Membrane</keyword>
<dbReference type="PIRSF" id="PIRSF031501">
    <property type="entry name" value="QueT"/>
    <property type="match status" value="1"/>
</dbReference>
<dbReference type="PANTHER" id="PTHR40044">
    <property type="entry name" value="INTEGRAL MEMBRANE PROTEIN-RELATED"/>
    <property type="match status" value="1"/>
</dbReference>
<reference evidence="2 3" key="1">
    <citation type="submission" date="2023-12" db="EMBL/GenBank/DDBJ databases">
        <authorList>
            <person name="Manesh M.J.H."/>
            <person name="Bing R.G."/>
            <person name="Willard D.J."/>
            <person name="Kelly R.M."/>
        </authorList>
    </citation>
    <scope>NUCLEOTIDE SEQUENCE [LARGE SCALE GENOMIC DNA]</scope>
    <source>
        <strain evidence="2 3">DSM 8977</strain>
    </source>
</reference>